<dbReference type="Gene3D" id="3.10.450.50">
    <property type="match status" value="1"/>
</dbReference>
<dbReference type="EMBL" id="CP002305">
    <property type="protein sequence ID" value="ADQ18867.1"/>
    <property type="molecule type" value="Genomic_DNA"/>
</dbReference>
<accession>E4RVV7</accession>
<dbReference type="OrthoDB" id="391735at2"/>
<protein>
    <recommendedName>
        <fullName evidence="1">SnoaL-like domain-containing protein</fullName>
    </recommendedName>
</protein>
<dbReference type="HOGENOM" id="CLU_120970_0_0_10"/>
<dbReference type="SUPFAM" id="SSF54427">
    <property type="entry name" value="NTF2-like"/>
    <property type="match status" value="1"/>
</dbReference>
<sequence length="153" mass="18033">MSDLVRRFYDAMKVRDTTYIAEQYAINALFSDPVFPGLSGYEAGKMWEMLLKNSKDLEIEYHILESGKDKAKVRWVAKYTFSRTGRRVRNEIISTFEFMDGKILTQRDRFNFRTWARQALGFLPWLFSFTGVTQKKVQESAGRSLNDFIRLYP</sequence>
<dbReference type="KEGG" id="lby:Lbys_3206"/>
<dbReference type="Proteomes" id="UP000007435">
    <property type="component" value="Chromosome"/>
</dbReference>
<keyword evidence="3" id="KW-1185">Reference proteome</keyword>
<evidence type="ECO:0000313" key="3">
    <source>
        <dbReference type="Proteomes" id="UP000007435"/>
    </source>
</evidence>
<evidence type="ECO:0000313" key="2">
    <source>
        <dbReference type="EMBL" id="ADQ18867.1"/>
    </source>
</evidence>
<organism evidence="2 3">
    <name type="scientific">Leadbetterella byssophila (strain DSM 17132 / JCM 16389 / KACC 11308 / NBRC 106382 / 4M15)</name>
    <dbReference type="NCBI Taxonomy" id="649349"/>
    <lineage>
        <taxon>Bacteria</taxon>
        <taxon>Pseudomonadati</taxon>
        <taxon>Bacteroidota</taxon>
        <taxon>Cytophagia</taxon>
        <taxon>Cytophagales</taxon>
        <taxon>Leadbetterellaceae</taxon>
        <taxon>Leadbetterella</taxon>
    </lineage>
</organism>
<gene>
    <name evidence="2" type="ordered locus">Lbys_3206</name>
</gene>
<dbReference type="Pfam" id="PF12680">
    <property type="entry name" value="SnoaL_2"/>
    <property type="match status" value="1"/>
</dbReference>
<proteinExistence type="predicted"/>
<dbReference type="RefSeq" id="WP_013409894.1">
    <property type="nucleotide sequence ID" value="NC_014655.1"/>
</dbReference>
<reference evidence="2 3" key="2">
    <citation type="journal article" date="2011" name="Stand. Genomic Sci.">
        <title>Complete genome sequence of Leadbetterella byssophila type strain (4M15).</title>
        <authorList>
            <person name="Abt B."/>
            <person name="Teshima H."/>
            <person name="Lucas S."/>
            <person name="Lapidus A."/>
            <person name="Del Rio T.G."/>
            <person name="Nolan M."/>
            <person name="Tice H."/>
            <person name="Cheng J.F."/>
            <person name="Pitluck S."/>
            <person name="Liolios K."/>
            <person name="Pagani I."/>
            <person name="Ivanova N."/>
            <person name="Mavromatis K."/>
            <person name="Pati A."/>
            <person name="Tapia R."/>
            <person name="Han C."/>
            <person name="Goodwin L."/>
            <person name="Chen A."/>
            <person name="Palaniappan K."/>
            <person name="Land M."/>
            <person name="Hauser L."/>
            <person name="Chang Y.J."/>
            <person name="Jeffries C.D."/>
            <person name="Rohde M."/>
            <person name="Goker M."/>
            <person name="Tindall B.J."/>
            <person name="Detter J.C."/>
            <person name="Woyke T."/>
            <person name="Bristow J."/>
            <person name="Eisen J.A."/>
            <person name="Markowitz V."/>
            <person name="Hugenholtz P."/>
            <person name="Klenk H.P."/>
            <person name="Kyrpides N.C."/>
        </authorList>
    </citation>
    <scope>NUCLEOTIDE SEQUENCE [LARGE SCALE GENOMIC DNA]</scope>
    <source>
        <strain evidence="3">DSM 17132 / JCM 16389 / KACC 11308 / NBRC 106382 / 4M15</strain>
    </source>
</reference>
<evidence type="ECO:0000259" key="1">
    <source>
        <dbReference type="Pfam" id="PF12680"/>
    </source>
</evidence>
<dbReference type="AlphaFoldDB" id="E4RVV7"/>
<reference key="1">
    <citation type="submission" date="2010-11" db="EMBL/GenBank/DDBJ databases">
        <title>The complete genome of Leadbetterella byssophila DSM 17132.</title>
        <authorList>
            <consortium name="US DOE Joint Genome Institute (JGI-PGF)"/>
            <person name="Lucas S."/>
            <person name="Copeland A."/>
            <person name="Lapidus A."/>
            <person name="Glavina del Rio T."/>
            <person name="Dalin E."/>
            <person name="Tice H."/>
            <person name="Bruce D."/>
            <person name="Goodwin L."/>
            <person name="Pitluck S."/>
            <person name="Kyrpides N."/>
            <person name="Mavromatis K."/>
            <person name="Ivanova N."/>
            <person name="Teshima H."/>
            <person name="Brettin T."/>
            <person name="Detter J.C."/>
            <person name="Han C."/>
            <person name="Tapia R."/>
            <person name="Land M."/>
            <person name="Hauser L."/>
            <person name="Markowitz V."/>
            <person name="Cheng J.-F."/>
            <person name="Hugenholtz P."/>
            <person name="Woyke T."/>
            <person name="Wu D."/>
            <person name="Tindall B."/>
            <person name="Pomrenke H.G."/>
            <person name="Brambilla E."/>
            <person name="Klenk H.-P."/>
            <person name="Eisen J.A."/>
        </authorList>
    </citation>
    <scope>NUCLEOTIDE SEQUENCE [LARGE SCALE GENOMIC DNA]</scope>
    <source>
        <strain>DSM 17132</strain>
    </source>
</reference>
<name>E4RVV7_LEAB4</name>
<feature type="domain" description="SnoaL-like" evidence="1">
    <location>
        <begin position="5"/>
        <end position="103"/>
    </location>
</feature>
<dbReference type="STRING" id="649349.Lbys_3206"/>
<dbReference type="InterPro" id="IPR032710">
    <property type="entry name" value="NTF2-like_dom_sf"/>
</dbReference>
<dbReference type="InterPro" id="IPR037401">
    <property type="entry name" value="SnoaL-like"/>
</dbReference>
<dbReference type="eggNOG" id="COG3631">
    <property type="taxonomic scope" value="Bacteria"/>
</dbReference>